<dbReference type="PRINTS" id="PR00722">
    <property type="entry name" value="CHYMOTRYPSIN"/>
</dbReference>
<dbReference type="AlphaFoldDB" id="A0ABD4QR41"/>
<dbReference type="EC" id="3.4.21.-" evidence="6"/>
<dbReference type="EMBL" id="JAHGUI010000011">
    <property type="protein sequence ID" value="MBT2917667.1"/>
    <property type="molecule type" value="Genomic_DNA"/>
</dbReference>
<evidence type="ECO:0000256" key="2">
    <source>
        <dbReference type="ARBA" id="ARBA00023157"/>
    </source>
</evidence>
<dbReference type="SMART" id="SM00020">
    <property type="entry name" value="Tryp_SPc"/>
    <property type="match status" value="1"/>
</dbReference>
<evidence type="ECO:0000259" key="5">
    <source>
        <dbReference type="PROSITE" id="PS50240"/>
    </source>
</evidence>
<dbReference type="RefSeq" id="WP_185762046.1">
    <property type="nucleotide sequence ID" value="NZ_CP022102.1"/>
</dbReference>
<keyword evidence="3" id="KW-0645">Protease</keyword>
<dbReference type="InterPro" id="IPR050430">
    <property type="entry name" value="Peptidase_S1"/>
</dbReference>
<evidence type="ECO:0000313" key="7">
    <source>
        <dbReference type="Proteomes" id="UP000078309"/>
    </source>
</evidence>
<dbReference type="InterPro" id="IPR001314">
    <property type="entry name" value="Peptidase_S1A"/>
</dbReference>
<evidence type="ECO:0000256" key="3">
    <source>
        <dbReference type="RuleBase" id="RU363034"/>
    </source>
</evidence>
<feature type="chain" id="PRO_5044833448" evidence="4">
    <location>
        <begin position="18"/>
        <end position="364"/>
    </location>
</feature>
<dbReference type="Gene3D" id="2.40.10.10">
    <property type="entry name" value="Trypsin-like serine proteases"/>
    <property type="match status" value="1"/>
</dbReference>
<dbReference type="PANTHER" id="PTHR24276">
    <property type="entry name" value="POLYSERASE-RELATED"/>
    <property type="match status" value="1"/>
</dbReference>
<gene>
    <name evidence="6" type="ORF">PL14_03090</name>
</gene>
<evidence type="ECO:0000313" key="6">
    <source>
        <dbReference type="EMBL" id="MBT2917667.1"/>
    </source>
</evidence>
<dbReference type="InterPro" id="IPR043504">
    <property type="entry name" value="Peptidase_S1_PA_chymotrypsin"/>
</dbReference>
<dbReference type="GO" id="GO:0006508">
    <property type="term" value="P:proteolysis"/>
    <property type="evidence" value="ECO:0007669"/>
    <property type="project" value="UniProtKB-KW"/>
</dbReference>
<feature type="signal peptide" evidence="4">
    <location>
        <begin position="1"/>
        <end position="17"/>
    </location>
</feature>
<keyword evidence="2" id="KW-1015">Disulfide bond</keyword>
<dbReference type="PROSITE" id="PS00135">
    <property type="entry name" value="TRYPSIN_SER"/>
    <property type="match status" value="1"/>
</dbReference>
<dbReference type="CDD" id="cd00190">
    <property type="entry name" value="Tryp_SPc"/>
    <property type="match status" value="1"/>
</dbReference>
<evidence type="ECO:0000256" key="1">
    <source>
        <dbReference type="ARBA" id="ARBA00007664"/>
    </source>
</evidence>
<dbReference type="InterPro" id="IPR033116">
    <property type="entry name" value="TRYPSIN_SER"/>
</dbReference>
<sequence>MYKWILFSAMLSANAYAVDFQPYIVNGSDTSSATYPSFASLLYQSSAQYSTNSFCGASIINSQFILTAAHCIYGKKDTMLYTVVVPQLDNVADFPYGNIQISRAAAFYYPSTYINSSSALWRDDIAIIKLETPLNVADYSALLNTQLNNDYPAGNNYKAIGHGYVAGNVASSNTQLQETTLTFVSNAVCSAFYGSALTSKQICFDGAVSGAYKNSTCSGDSGGPVYWFNGSQYIQIGLTSFGPSLCGDTNQPITSVFTELYDYQSWIQRVLTGAEAPKYYVATQNGVRVLIDTQTVAPQEESGGSLSILGLTLLLLFRFRAHNNFGSSVVVIKNLLGSQRHLLCGDSVCRLLYVKQRIDAVPVQ</sequence>
<protein>
    <submittedName>
        <fullName evidence="6">Trypsin-like serine protease</fullName>
        <ecNumber evidence="6">3.4.21.-</ecNumber>
    </submittedName>
</protein>
<comment type="similarity">
    <text evidence="1">Belongs to the peptidase S1 family.</text>
</comment>
<name>A0ABD4QR41_VIBAN</name>
<dbReference type="InterPro" id="IPR018114">
    <property type="entry name" value="TRYPSIN_HIS"/>
</dbReference>
<keyword evidence="4" id="KW-0732">Signal</keyword>
<dbReference type="PROSITE" id="PS50240">
    <property type="entry name" value="TRYPSIN_DOM"/>
    <property type="match status" value="1"/>
</dbReference>
<dbReference type="SUPFAM" id="SSF50494">
    <property type="entry name" value="Trypsin-like serine proteases"/>
    <property type="match status" value="1"/>
</dbReference>
<organism evidence="6 7">
    <name type="scientific">Vibrio anguillarum</name>
    <name type="common">Listonella anguillarum</name>
    <dbReference type="NCBI Taxonomy" id="55601"/>
    <lineage>
        <taxon>Bacteria</taxon>
        <taxon>Pseudomonadati</taxon>
        <taxon>Pseudomonadota</taxon>
        <taxon>Gammaproteobacteria</taxon>
        <taxon>Vibrionales</taxon>
        <taxon>Vibrionaceae</taxon>
        <taxon>Vibrio</taxon>
    </lineage>
</organism>
<dbReference type="Proteomes" id="UP000078309">
    <property type="component" value="Unassembled WGS sequence"/>
</dbReference>
<comment type="caution">
    <text evidence="6">The sequence shown here is derived from an EMBL/GenBank/DDBJ whole genome shotgun (WGS) entry which is preliminary data.</text>
</comment>
<evidence type="ECO:0000256" key="4">
    <source>
        <dbReference type="SAM" id="SignalP"/>
    </source>
</evidence>
<proteinExistence type="inferred from homology"/>
<keyword evidence="3" id="KW-0720">Serine protease</keyword>
<reference evidence="6 7" key="1">
    <citation type="journal article" date="2017" name="J. Fish Dis.">
        <title>Comparative assessment of Vibrio virulence in marine fish larvae.</title>
        <authorList>
            <person name="Ronneseth A."/>
            <person name="Castillo D."/>
            <person name="D'Alvise P."/>
            <person name="Tonnesen O."/>
            <person name="Haugland G."/>
            <person name="Grotkjaer T."/>
            <person name="Engell-Sorensen K."/>
            <person name="Norremark L."/>
            <person name="Bergh O."/>
            <person name="Wergeland H.I."/>
            <person name="Gram L."/>
        </authorList>
    </citation>
    <scope>NUCLEOTIDE SEQUENCE [LARGE SCALE GENOMIC DNA]</scope>
    <source>
        <strain evidence="6 7">90-11-286</strain>
    </source>
</reference>
<dbReference type="Pfam" id="PF00089">
    <property type="entry name" value="Trypsin"/>
    <property type="match status" value="1"/>
</dbReference>
<dbReference type="GO" id="GO:0008236">
    <property type="term" value="F:serine-type peptidase activity"/>
    <property type="evidence" value="ECO:0007669"/>
    <property type="project" value="UniProtKB-KW"/>
</dbReference>
<keyword evidence="3 6" id="KW-0378">Hydrolase</keyword>
<dbReference type="PROSITE" id="PS00134">
    <property type="entry name" value="TRYPSIN_HIS"/>
    <property type="match status" value="1"/>
</dbReference>
<accession>A0ABD4QR41</accession>
<feature type="domain" description="Peptidase S1" evidence="5">
    <location>
        <begin position="24"/>
        <end position="272"/>
    </location>
</feature>
<dbReference type="InterPro" id="IPR001254">
    <property type="entry name" value="Trypsin_dom"/>
</dbReference>
<dbReference type="InterPro" id="IPR009003">
    <property type="entry name" value="Peptidase_S1_PA"/>
</dbReference>
<dbReference type="PANTHER" id="PTHR24276:SF98">
    <property type="entry name" value="FI18310P1-RELATED"/>
    <property type="match status" value="1"/>
</dbReference>